<dbReference type="InterPro" id="IPR002035">
    <property type="entry name" value="VWF_A"/>
</dbReference>
<dbReference type="Proteomes" id="UP000631535">
    <property type="component" value="Unassembled WGS sequence"/>
</dbReference>
<dbReference type="PROSITE" id="PS50234">
    <property type="entry name" value="VWFA"/>
    <property type="match status" value="1"/>
</dbReference>
<gene>
    <name evidence="3" type="ORF">GCM10012287_25320</name>
</gene>
<feature type="compositionally biased region" description="Gly residues" evidence="1">
    <location>
        <begin position="561"/>
        <end position="573"/>
    </location>
</feature>
<sequence length="612" mass="65190">MAERDGSGSTRIESARKAVGTVVDSLPDGYPAGLRLYGSTRRKGCTDTELAEPVRPLDRAAMKRAVAQVRPKGDTPIGYALRKAAGDLPQTVDRTVGRRTILLVSDGEDDCGEPEPCEVAEDLARRGVDLRIDAIGFRVGGEARAQLECIAREGNGAYYDAPDADALARQLQRAGRLSADGYRFKGKRIEGGDEAGRAARLAGTSGQYLDTIGPGEKRWYEVAMDGASTASFAATAAPEPGSRIDRLDGLRTRLTAPGSSGGCTSSTERFGQDEGAVPLVSGVSRIPGGMDAGGTCDEGAGRYLLSVERVESEGGPEGARWPLELTYRVEKPLGKGVTPAQSQPEFGEGGRDAKLPQGRPRSVHDGTGFNDAAAIGTGVWRDRVLPSQTLWYRAPVGWGQQLRYDVEFSNEPTAPEHGPESAFSRTDTYTPARQPVTNGLGELATRATYDGEPGRVSGGAVPVAWTNRWESSPNVVPVHTRGGLLHRGHARRRCRPYRGESGRAHHPARRRQGRGQGRPGTRGARAEARLRKRGRGRRGRADGQRGAGRGRMEQPHRRVGRGGCGRTAGGGTRPPGRTGTARGRAGVRRRARGEIRAGCRRRGGCGDGGECG</sequence>
<feature type="compositionally biased region" description="Basic residues" evidence="1">
    <location>
        <begin position="504"/>
        <end position="513"/>
    </location>
</feature>
<protein>
    <recommendedName>
        <fullName evidence="2">VWFA domain-containing protein</fullName>
    </recommendedName>
</protein>
<reference evidence="4" key="1">
    <citation type="journal article" date="2019" name="Int. J. Syst. Evol. Microbiol.">
        <title>The Global Catalogue of Microorganisms (GCM) 10K type strain sequencing project: providing services to taxonomists for standard genome sequencing and annotation.</title>
        <authorList>
            <consortium name="The Broad Institute Genomics Platform"/>
            <consortium name="The Broad Institute Genome Sequencing Center for Infectious Disease"/>
            <person name="Wu L."/>
            <person name="Ma J."/>
        </authorList>
    </citation>
    <scope>NUCLEOTIDE SEQUENCE [LARGE SCALE GENOMIC DNA]</scope>
    <source>
        <strain evidence="4">CGMCC 4.7178</strain>
    </source>
</reference>
<dbReference type="InterPro" id="IPR036465">
    <property type="entry name" value="vWFA_dom_sf"/>
</dbReference>
<evidence type="ECO:0000313" key="3">
    <source>
        <dbReference type="EMBL" id="GGO49006.1"/>
    </source>
</evidence>
<feature type="compositionally biased region" description="Low complexity" evidence="1">
    <location>
        <begin position="574"/>
        <end position="584"/>
    </location>
</feature>
<feature type="compositionally biased region" description="Basic residues" evidence="1">
    <location>
        <begin position="484"/>
        <end position="496"/>
    </location>
</feature>
<accession>A0ABQ2MAN7</accession>
<proteinExistence type="predicted"/>
<feature type="compositionally biased region" description="Polar residues" evidence="1">
    <location>
        <begin position="423"/>
        <end position="436"/>
    </location>
</feature>
<evidence type="ECO:0000313" key="4">
    <source>
        <dbReference type="Proteomes" id="UP000631535"/>
    </source>
</evidence>
<organism evidence="3 4">
    <name type="scientific">Streptomyces daqingensis</name>
    <dbReference type="NCBI Taxonomy" id="1472640"/>
    <lineage>
        <taxon>Bacteria</taxon>
        <taxon>Bacillati</taxon>
        <taxon>Actinomycetota</taxon>
        <taxon>Actinomycetes</taxon>
        <taxon>Kitasatosporales</taxon>
        <taxon>Streptomycetaceae</taxon>
        <taxon>Streptomyces</taxon>
    </lineage>
</organism>
<feature type="domain" description="VWFA" evidence="2">
    <location>
        <begin position="1"/>
        <end position="174"/>
    </location>
</feature>
<evidence type="ECO:0000259" key="2">
    <source>
        <dbReference type="PROSITE" id="PS50234"/>
    </source>
</evidence>
<dbReference type="SUPFAM" id="SSF53300">
    <property type="entry name" value="vWA-like"/>
    <property type="match status" value="1"/>
</dbReference>
<dbReference type="Gene3D" id="3.40.50.410">
    <property type="entry name" value="von Willebrand factor, type A domain"/>
    <property type="match status" value="1"/>
</dbReference>
<dbReference type="RefSeq" id="WP_229711825.1">
    <property type="nucleotide sequence ID" value="NZ_BMMP01000007.1"/>
</dbReference>
<keyword evidence="4" id="KW-1185">Reference proteome</keyword>
<dbReference type="SMART" id="SM00327">
    <property type="entry name" value="VWA"/>
    <property type="match status" value="1"/>
</dbReference>
<feature type="region of interest" description="Disordered" evidence="1">
    <location>
        <begin position="480"/>
        <end position="596"/>
    </location>
</feature>
<evidence type="ECO:0000256" key="1">
    <source>
        <dbReference type="SAM" id="MobiDB-lite"/>
    </source>
</evidence>
<dbReference type="EMBL" id="BMMP01000007">
    <property type="protein sequence ID" value="GGO49006.1"/>
    <property type="molecule type" value="Genomic_DNA"/>
</dbReference>
<feature type="region of interest" description="Disordered" evidence="1">
    <location>
        <begin position="411"/>
        <end position="436"/>
    </location>
</feature>
<feature type="region of interest" description="Disordered" evidence="1">
    <location>
        <begin position="334"/>
        <end position="369"/>
    </location>
</feature>
<name>A0ABQ2MAN7_9ACTN</name>
<comment type="caution">
    <text evidence="3">The sequence shown here is derived from an EMBL/GenBank/DDBJ whole genome shotgun (WGS) entry which is preliminary data.</text>
</comment>